<gene>
    <name evidence="2" type="ORF">C8F04DRAFT_1273402</name>
</gene>
<dbReference type="AlphaFoldDB" id="A0AAD6WP00"/>
<evidence type="ECO:0000313" key="3">
    <source>
        <dbReference type="Proteomes" id="UP001218188"/>
    </source>
</evidence>
<protein>
    <submittedName>
        <fullName evidence="2">Uncharacterized protein</fullName>
    </submittedName>
</protein>
<evidence type="ECO:0000256" key="1">
    <source>
        <dbReference type="SAM" id="MobiDB-lite"/>
    </source>
</evidence>
<dbReference type="Proteomes" id="UP001218188">
    <property type="component" value="Unassembled WGS sequence"/>
</dbReference>
<feature type="region of interest" description="Disordered" evidence="1">
    <location>
        <begin position="1"/>
        <end position="26"/>
    </location>
</feature>
<dbReference type="EMBL" id="JARJCM010000226">
    <property type="protein sequence ID" value="KAJ7021653.1"/>
    <property type="molecule type" value="Genomic_DNA"/>
</dbReference>
<proteinExistence type="predicted"/>
<accession>A0AAD6WP00</accession>
<name>A0AAD6WP00_9AGAR</name>
<sequence length="199" mass="21704">MHIDREYSSVRRTGWTLDPGSRSNMACSSSRVCLSAQMPARRDGAGVQRLRLGDTDTRVSSLELELERTSIQPPGARLGERQEGDEPRIAVKVQVEVEVEVEVQVGARAYPETAKFVSVNARLKHTARAAGKLTEAGMESGVNGTHETETPHGCIIISSPADSDSQSYANLRLSWDPDCMPLGRLRKFKSEQAGGVRPS</sequence>
<evidence type="ECO:0000313" key="2">
    <source>
        <dbReference type="EMBL" id="KAJ7021653.1"/>
    </source>
</evidence>
<comment type="caution">
    <text evidence="2">The sequence shown here is derived from an EMBL/GenBank/DDBJ whole genome shotgun (WGS) entry which is preliminary data.</text>
</comment>
<keyword evidence="3" id="KW-1185">Reference proteome</keyword>
<organism evidence="2 3">
    <name type="scientific">Mycena alexandri</name>
    <dbReference type="NCBI Taxonomy" id="1745969"/>
    <lineage>
        <taxon>Eukaryota</taxon>
        <taxon>Fungi</taxon>
        <taxon>Dikarya</taxon>
        <taxon>Basidiomycota</taxon>
        <taxon>Agaricomycotina</taxon>
        <taxon>Agaricomycetes</taxon>
        <taxon>Agaricomycetidae</taxon>
        <taxon>Agaricales</taxon>
        <taxon>Marasmiineae</taxon>
        <taxon>Mycenaceae</taxon>
        <taxon>Mycena</taxon>
    </lineage>
</organism>
<reference evidence="2" key="1">
    <citation type="submission" date="2023-03" db="EMBL/GenBank/DDBJ databases">
        <title>Massive genome expansion in bonnet fungi (Mycena s.s.) driven by repeated elements and novel gene families across ecological guilds.</title>
        <authorList>
            <consortium name="Lawrence Berkeley National Laboratory"/>
            <person name="Harder C.B."/>
            <person name="Miyauchi S."/>
            <person name="Viragh M."/>
            <person name="Kuo A."/>
            <person name="Thoen E."/>
            <person name="Andreopoulos B."/>
            <person name="Lu D."/>
            <person name="Skrede I."/>
            <person name="Drula E."/>
            <person name="Henrissat B."/>
            <person name="Morin E."/>
            <person name="Kohler A."/>
            <person name="Barry K."/>
            <person name="LaButti K."/>
            <person name="Morin E."/>
            <person name="Salamov A."/>
            <person name="Lipzen A."/>
            <person name="Mereny Z."/>
            <person name="Hegedus B."/>
            <person name="Baldrian P."/>
            <person name="Stursova M."/>
            <person name="Weitz H."/>
            <person name="Taylor A."/>
            <person name="Grigoriev I.V."/>
            <person name="Nagy L.G."/>
            <person name="Martin F."/>
            <person name="Kauserud H."/>
        </authorList>
    </citation>
    <scope>NUCLEOTIDE SEQUENCE</scope>
    <source>
        <strain evidence="2">CBHHK200</strain>
    </source>
</reference>